<proteinExistence type="inferred from homology"/>
<evidence type="ECO:0000256" key="3">
    <source>
        <dbReference type="ARBA" id="ARBA00022786"/>
    </source>
</evidence>
<dbReference type="InterPro" id="IPR011989">
    <property type="entry name" value="ARM-like"/>
</dbReference>
<evidence type="ECO:0000256" key="4">
    <source>
        <dbReference type="SAM" id="MobiDB-lite"/>
    </source>
</evidence>
<keyword evidence="3" id="KW-0833">Ubl conjugation pathway</keyword>
<dbReference type="Gene3D" id="1.25.10.10">
    <property type="entry name" value="Leucine-rich Repeat Variant"/>
    <property type="match status" value="1"/>
</dbReference>
<evidence type="ECO:0000256" key="1">
    <source>
        <dbReference type="ARBA" id="ARBA00007657"/>
    </source>
</evidence>
<dbReference type="InterPro" id="IPR013932">
    <property type="entry name" value="TATA-bd_TIP120"/>
</dbReference>
<dbReference type="GO" id="GO:0010265">
    <property type="term" value="P:SCF complex assembly"/>
    <property type="evidence" value="ECO:0007669"/>
    <property type="project" value="InterPro"/>
</dbReference>
<name>A0AAD6NL70_DREDA</name>
<protein>
    <recommendedName>
        <fullName evidence="5">TATA-binding protein interacting (TIP20) domain-containing protein</fullName>
    </recommendedName>
</protein>
<evidence type="ECO:0000259" key="5">
    <source>
        <dbReference type="Pfam" id="PF08623"/>
    </source>
</evidence>
<sequence>MHLHPTRHKTGYSAASTLSVTMSQQFQINPILQRLSDADSDFRFMALNDLHSLVTASSNTLSNDTGTTARLIDGVVKALDDSNGEVQNLAVKWWLTSLLEKLAELILTSSDPSIPATALRLVISSLPKYGGAPLTASGATTITSTTTPQISIQRVVIPKLLVMLKAEQARSSSSQHGGGGVSIDMVDVLIEVLRCFGDTVSQHDLEKLQSALLGLIESDRCSSVVKKRAVTALASLGVYASDGLLSNIVSHLIMSFRATHITPNKQRLLVSITGALSRSTPKRFGPYLKTLAPFVLALVDGHDLERDEDDSEPQTEQDEVREAALAALESFLAHCPGEMKNFTTEVIGAGLRFLKYDPNYAVDDDEEDEEMGGTQQDDDDDDATNLDDEEFEDDGAFSDDDDISWKVRRGAAKLLSTIISTRAEDLLKEVLYREVAPSLLKRFSEREENVRLEVLSTTTTLIKKTRDLAYSTMSAGPAPRIVSVKKRRRGSDISMYEQGQTSMAPPEQPSASHALQKLSPELAKSSAKLLKNPSLNTKQTTVDLLSALITALLDPNATLIAVLDHIVNIVAASESRSTAPASAAASGSAAASSSSLRIESLKFLSTAFVEGGDDALKPFLKKIVDAVAIAIKDKFYKISSQALATASEMLNLLSAEIALEDVSYFRTLFEAIVSKIQQNDADLEVRERAIEAMGSLLAVSSETTYLDAESRSKAFTLLLERLRNETTRLTTVRAIEKLAQAAQEGDLPPAWVKDVISELGAQLRKANRALRGSSLVTLRALVLNPAVQPTISEATANELVMMLSPLLSSSDLHLCGPALQILSVLVEAGIKLQPANIQSLAELGQNPLSGGPLEALLGLIRSATAKGQGDDILRQYISLGVTGNTVVVAKAIGTILATGAYAKQDLSVSLASFVGEIQSSSDDRVKSLALMVLGEAGLNGHGEFSLGPDIFIHQLRSTSEELPLAAATALGLAGVGNPQQFVPAIIKEFAQGTSKDQYLLLHSYKEILQHSVQKPENIREYSSEIWQHLFAAAQHDESKSIAAECVGRLVIIDPGTYIPGLQQRLGDNDPATRAVVISALRYTFTDTTGSFDAYLKPVVAELLVAMLNDPSLDNRKLALTALNSAAHNKANLVKANLPSLLPLVYQETVIKPELIREVQMGPFKHKVDDGLELRKSAYDTLYALIETSYARMNPSQIYDRIIAGLSDEHEVQIICNLMLGKLVVIGKEDIIKRLDSIAEKYKATLSIRAKENAVKQELEKIAELNRSILRTTLTIQTHVGTGAFHEQAWLAYHDWVKSNHGAEMASLEKEEAKAAKGMGI</sequence>
<dbReference type="Pfam" id="PF08623">
    <property type="entry name" value="TIP120"/>
    <property type="match status" value="1"/>
</dbReference>
<evidence type="ECO:0000313" key="7">
    <source>
        <dbReference type="Proteomes" id="UP001221413"/>
    </source>
</evidence>
<comment type="similarity">
    <text evidence="1">Belongs to the CAND family.</text>
</comment>
<organism evidence="6 7">
    <name type="scientific">Drechslerella dactyloides</name>
    <name type="common">Nematode-trapping fungus</name>
    <name type="synonym">Arthrobotrys dactyloides</name>
    <dbReference type="NCBI Taxonomy" id="74499"/>
    <lineage>
        <taxon>Eukaryota</taxon>
        <taxon>Fungi</taxon>
        <taxon>Dikarya</taxon>
        <taxon>Ascomycota</taxon>
        <taxon>Pezizomycotina</taxon>
        <taxon>Orbiliomycetes</taxon>
        <taxon>Orbiliales</taxon>
        <taxon>Orbiliaceae</taxon>
        <taxon>Drechslerella</taxon>
    </lineage>
</organism>
<evidence type="ECO:0000256" key="2">
    <source>
        <dbReference type="ARBA" id="ARBA00022737"/>
    </source>
</evidence>
<keyword evidence="2" id="KW-0677">Repeat</keyword>
<reference evidence="6" key="1">
    <citation type="submission" date="2023-01" db="EMBL/GenBank/DDBJ databases">
        <title>The chitinases involved in constricting ring structure development in the nematode-trapping fungus Drechslerella dactyloides.</title>
        <authorList>
            <person name="Wang R."/>
            <person name="Zhang L."/>
            <person name="Tang P."/>
            <person name="Li S."/>
            <person name="Liang L."/>
        </authorList>
    </citation>
    <scope>NUCLEOTIDE SEQUENCE</scope>
    <source>
        <strain evidence="6">YMF1.00031</strain>
    </source>
</reference>
<feature type="domain" description="TATA-binding protein interacting (TIP20)" evidence="5">
    <location>
        <begin position="1132"/>
        <end position="1297"/>
    </location>
</feature>
<dbReference type="Proteomes" id="UP001221413">
    <property type="component" value="Unassembled WGS sequence"/>
</dbReference>
<feature type="region of interest" description="Disordered" evidence="4">
    <location>
        <begin position="363"/>
        <end position="398"/>
    </location>
</feature>
<dbReference type="InterPro" id="IPR039852">
    <property type="entry name" value="CAND1/CAND2"/>
</dbReference>
<dbReference type="EMBL" id="JAQGDS010000003">
    <property type="protein sequence ID" value="KAJ6262000.1"/>
    <property type="molecule type" value="Genomic_DNA"/>
</dbReference>
<gene>
    <name evidence="6" type="ORF">Dda_2801</name>
</gene>
<accession>A0AAD6NL70</accession>
<dbReference type="Pfam" id="PF25782">
    <property type="entry name" value="TPR_CAND1"/>
    <property type="match status" value="1"/>
</dbReference>
<evidence type="ECO:0000313" key="6">
    <source>
        <dbReference type="EMBL" id="KAJ6262000.1"/>
    </source>
</evidence>
<comment type="caution">
    <text evidence="6">The sequence shown here is derived from an EMBL/GenBank/DDBJ whole genome shotgun (WGS) entry which is preliminary data.</text>
</comment>
<dbReference type="InterPro" id="IPR016024">
    <property type="entry name" value="ARM-type_fold"/>
</dbReference>
<dbReference type="SUPFAM" id="SSF48371">
    <property type="entry name" value="ARM repeat"/>
    <property type="match status" value="1"/>
</dbReference>
<keyword evidence="7" id="KW-1185">Reference proteome</keyword>
<dbReference type="PANTHER" id="PTHR12696">
    <property type="entry name" value="TIP120"/>
    <property type="match status" value="1"/>
</dbReference>